<name>A0A5S3WJN7_9GAMM</name>
<comment type="caution">
    <text evidence="1">The sequence shown here is derived from an EMBL/GenBank/DDBJ whole genome shotgun (WGS) entry which is preliminary data.</text>
</comment>
<accession>A0A5S3WJN7</accession>
<dbReference type="AlphaFoldDB" id="A0A5S3WJN7"/>
<dbReference type="Proteomes" id="UP000306719">
    <property type="component" value="Unassembled WGS sequence"/>
</dbReference>
<dbReference type="EMBL" id="PNCJ01000169">
    <property type="protein sequence ID" value="TMP27529.1"/>
    <property type="molecule type" value="Genomic_DNA"/>
</dbReference>
<feature type="non-terminal residue" evidence="1">
    <location>
        <position position="99"/>
    </location>
</feature>
<feature type="non-terminal residue" evidence="1">
    <location>
        <position position="1"/>
    </location>
</feature>
<organism evidence="1 2">
    <name type="scientific">Pseudoalteromonas rubra</name>
    <dbReference type="NCBI Taxonomy" id="43658"/>
    <lineage>
        <taxon>Bacteria</taxon>
        <taxon>Pseudomonadati</taxon>
        <taxon>Pseudomonadota</taxon>
        <taxon>Gammaproteobacteria</taxon>
        <taxon>Alteromonadales</taxon>
        <taxon>Pseudoalteromonadaceae</taxon>
        <taxon>Pseudoalteromonas</taxon>
    </lineage>
</organism>
<evidence type="ECO:0000313" key="1">
    <source>
        <dbReference type="EMBL" id="TMP27529.1"/>
    </source>
</evidence>
<sequence length="99" mass="10361">GGSKAQKEVVRVGAFNLIADGKYLEYTPATNTISQLTRQPSSRYTATAPDLQQTKSGVVQFALDPTGGSILGLLVQAPDTEEQVHQGGTVGYIILGVGL</sequence>
<gene>
    <name evidence="1" type="ORF">CWB98_23900</name>
</gene>
<reference evidence="2" key="2">
    <citation type="submission" date="2019-06" db="EMBL/GenBank/DDBJ databases">
        <title>Co-occurence of chitin degradation, pigmentation and bioactivity in marine Pseudoalteromonas.</title>
        <authorList>
            <person name="Sonnenschein E.C."/>
            <person name="Bech P.K."/>
        </authorList>
    </citation>
    <scope>NUCLEOTIDE SEQUENCE [LARGE SCALE GENOMIC DNA]</scope>
    <source>
        <strain evidence="2">S2599</strain>
    </source>
</reference>
<proteinExistence type="predicted"/>
<evidence type="ECO:0000313" key="2">
    <source>
        <dbReference type="Proteomes" id="UP000306719"/>
    </source>
</evidence>
<reference evidence="1 2" key="1">
    <citation type="submission" date="2018-01" db="EMBL/GenBank/DDBJ databases">
        <authorList>
            <person name="Paulsen S."/>
            <person name="Gram L.K."/>
        </authorList>
    </citation>
    <scope>NUCLEOTIDE SEQUENCE [LARGE SCALE GENOMIC DNA]</scope>
    <source>
        <strain evidence="1 2">S2599</strain>
    </source>
</reference>
<protein>
    <submittedName>
        <fullName evidence="1">Energy transducer TonB</fullName>
    </submittedName>
</protein>